<dbReference type="KEGG" id="glt:GlitD10_2401"/>
<feature type="domain" description="N-acetyltransferase" evidence="3">
    <location>
        <begin position="2"/>
        <end position="159"/>
    </location>
</feature>
<dbReference type="OrthoDB" id="515782at2"/>
<dbReference type="InterPro" id="IPR050832">
    <property type="entry name" value="Bact_Acetyltransf"/>
</dbReference>
<dbReference type="Gene3D" id="3.40.630.30">
    <property type="match status" value="1"/>
</dbReference>
<protein>
    <submittedName>
        <fullName evidence="4">Acteyltransferase</fullName>
    </submittedName>
</protein>
<dbReference type="Proteomes" id="UP000180235">
    <property type="component" value="Chromosome"/>
</dbReference>
<sequence>MVFIRKANRDDYESVLEYGLKIVRQHQDFNPRRFVQFPDHEQQLADFFREELSNPEAVILVAEYQEKIVGYALLRQEPASLIDLCVSAVWLHDIYIDESVRGLSVGKQLLQGAIQAAKQFGTPTLMLHVAAQNPIARDFFTAHGFEISVYEMMKNLDEN</sequence>
<dbReference type="AlphaFoldDB" id="A0A1J0AFP0"/>
<reference evidence="4 5" key="1">
    <citation type="submission" date="2016-10" db="EMBL/GenBank/DDBJ databases">
        <title>Description of Gloeomargarita lithophora gen. nov., sp. nov., a thylakoid-bearing basal-branching cyanobacterium with intracellular carbonates, and proposal for Gloeomargaritales ord. nov.</title>
        <authorList>
            <person name="Moreira D."/>
            <person name="Tavera R."/>
            <person name="Benzerara K."/>
            <person name="Skouri-Panet F."/>
            <person name="Couradeau E."/>
            <person name="Gerard E."/>
            <person name="Loussert C."/>
            <person name="Novelo E."/>
            <person name="Zivanovic Y."/>
            <person name="Lopez-Garcia P."/>
        </authorList>
    </citation>
    <scope>NUCLEOTIDE SEQUENCE [LARGE SCALE GENOMIC DNA]</scope>
    <source>
        <strain evidence="4 5">D10</strain>
    </source>
</reference>
<dbReference type="InterPro" id="IPR000182">
    <property type="entry name" value="GNAT_dom"/>
</dbReference>
<dbReference type="PANTHER" id="PTHR43877:SF1">
    <property type="entry name" value="ACETYLTRANSFERASE"/>
    <property type="match status" value="1"/>
</dbReference>
<name>A0A1J0AFP0_9CYAN</name>
<keyword evidence="1 4" id="KW-0808">Transferase</keyword>
<dbReference type="SUPFAM" id="SSF55729">
    <property type="entry name" value="Acyl-CoA N-acyltransferases (Nat)"/>
    <property type="match status" value="1"/>
</dbReference>
<keyword evidence="5" id="KW-1185">Reference proteome</keyword>
<evidence type="ECO:0000259" key="3">
    <source>
        <dbReference type="PROSITE" id="PS51186"/>
    </source>
</evidence>
<proteinExistence type="predicted"/>
<dbReference type="PROSITE" id="PS51186">
    <property type="entry name" value="GNAT"/>
    <property type="match status" value="1"/>
</dbReference>
<evidence type="ECO:0000256" key="2">
    <source>
        <dbReference type="ARBA" id="ARBA00023315"/>
    </source>
</evidence>
<dbReference type="PANTHER" id="PTHR43877">
    <property type="entry name" value="AMINOALKYLPHOSPHONATE N-ACETYLTRANSFERASE-RELATED-RELATED"/>
    <property type="match status" value="1"/>
</dbReference>
<dbReference type="EMBL" id="CP017675">
    <property type="protein sequence ID" value="APB34735.1"/>
    <property type="molecule type" value="Genomic_DNA"/>
</dbReference>
<dbReference type="STRING" id="1188229.GlitD10_2401"/>
<dbReference type="GO" id="GO:0016747">
    <property type="term" value="F:acyltransferase activity, transferring groups other than amino-acyl groups"/>
    <property type="evidence" value="ECO:0007669"/>
    <property type="project" value="InterPro"/>
</dbReference>
<gene>
    <name evidence="4" type="ORF">GlitD10_2401</name>
</gene>
<dbReference type="CDD" id="cd04301">
    <property type="entry name" value="NAT_SF"/>
    <property type="match status" value="1"/>
</dbReference>
<evidence type="ECO:0000313" key="5">
    <source>
        <dbReference type="Proteomes" id="UP000180235"/>
    </source>
</evidence>
<dbReference type="Pfam" id="PF00583">
    <property type="entry name" value="Acetyltransf_1"/>
    <property type="match status" value="1"/>
</dbReference>
<dbReference type="InterPro" id="IPR016181">
    <property type="entry name" value="Acyl_CoA_acyltransferase"/>
</dbReference>
<keyword evidence="2" id="KW-0012">Acyltransferase</keyword>
<dbReference type="RefSeq" id="WP_071455133.1">
    <property type="nucleotide sequence ID" value="NZ_CP017675.1"/>
</dbReference>
<accession>A0A1J0AFP0</accession>
<evidence type="ECO:0000256" key="1">
    <source>
        <dbReference type="ARBA" id="ARBA00022679"/>
    </source>
</evidence>
<evidence type="ECO:0000313" key="4">
    <source>
        <dbReference type="EMBL" id="APB34735.1"/>
    </source>
</evidence>
<organism evidence="4 5">
    <name type="scientific">Gloeomargarita lithophora Alchichica-D10</name>
    <dbReference type="NCBI Taxonomy" id="1188229"/>
    <lineage>
        <taxon>Bacteria</taxon>
        <taxon>Bacillati</taxon>
        <taxon>Cyanobacteriota</taxon>
        <taxon>Cyanophyceae</taxon>
        <taxon>Gloeomargaritales</taxon>
        <taxon>Gloeomargaritaceae</taxon>
        <taxon>Gloeomargarita</taxon>
    </lineage>
</organism>